<dbReference type="EMBL" id="LFWU01000001">
    <property type="protein sequence ID" value="KON34664.1"/>
    <property type="molecule type" value="Genomic_DNA"/>
</dbReference>
<keyword evidence="1" id="KW-0812">Transmembrane</keyword>
<evidence type="ECO:0000313" key="2">
    <source>
        <dbReference type="EMBL" id="KON34664.1"/>
    </source>
</evidence>
<dbReference type="AlphaFoldDB" id="A0A0M0C1R4"/>
<evidence type="ECO:0000313" key="3">
    <source>
        <dbReference type="Proteomes" id="UP000037237"/>
    </source>
</evidence>
<feature type="transmembrane region" description="Helical" evidence="1">
    <location>
        <begin position="30"/>
        <end position="47"/>
    </location>
</feature>
<name>A0A0M0C1R4_9ARCH</name>
<comment type="caution">
    <text evidence="2">The sequence shown here is derived from an EMBL/GenBank/DDBJ whole genome shotgun (WGS) entry which is preliminary data.</text>
</comment>
<dbReference type="Proteomes" id="UP000037237">
    <property type="component" value="Unassembled WGS sequence"/>
</dbReference>
<accession>A0A0M0C1R4</accession>
<evidence type="ECO:0000256" key="1">
    <source>
        <dbReference type="SAM" id="Phobius"/>
    </source>
</evidence>
<organism evidence="2 3">
    <name type="scientific">miscellaneous Crenarchaeota group-1 archaeon SG8-32-1</name>
    <dbReference type="NCBI Taxonomy" id="1685124"/>
    <lineage>
        <taxon>Archaea</taxon>
        <taxon>Candidatus Bathyarchaeota</taxon>
        <taxon>MCG-1</taxon>
    </lineage>
</organism>
<keyword evidence="1" id="KW-1133">Transmembrane helix</keyword>
<reference evidence="2 3" key="1">
    <citation type="submission" date="2015-06" db="EMBL/GenBank/DDBJ databases">
        <title>New insights into the roles of widespread benthic archaea in carbon and nitrogen cycling.</title>
        <authorList>
            <person name="Lazar C.S."/>
            <person name="Baker B.J."/>
            <person name="Seitz K.W."/>
            <person name="Hyde A.S."/>
            <person name="Dick G.J."/>
            <person name="Hinrichs K.-U."/>
            <person name="Teske A.P."/>
        </authorList>
    </citation>
    <scope>NUCLEOTIDE SEQUENCE [LARGE SCALE GENOMIC DNA]</scope>
    <source>
        <strain evidence="2">SG8-32-1</strain>
    </source>
</reference>
<proteinExistence type="predicted"/>
<gene>
    <name evidence="2" type="ORF">AC477_00010</name>
</gene>
<protein>
    <submittedName>
        <fullName evidence="2">Uncharacterized protein</fullName>
    </submittedName>
</protein>
<sequence length="83" mass="9200">MFYMALIGAVIFLFIFFKIAEHAGIVGAIVITILCILFVIYFLAPALEGTFIERGVDNMVHDTFDILIRVGVLDPCAPKGYCK</sequence>
<keyword evidence="1" id="KW-0472">Membrane</keyword>